<feature type="compositionally biased region" description="Polar residues" evidence="8">
    <location>
        <begin position="22"/>
        <end position="39"/>
    </location>
</feature>
<keyword evidence="12" id="KW-1185">Reference proteome</keyword>
<gene>
    <name evidence="11" type="ORF">B0J11DRAFT_531395</name>
</gene>
<proteinExistence type="inferred from homology"/>
<feature type="domain" description="Pyridine nucleotide-disulphide oxidoreductase dimerisation" evidence="9">
    <location>
        <begin position="393"/>
        <end position="497"/>
    </location>
</feature>
<name>A0A9P9IHM9_9PLEO</name>
<dbReference type="InterPro" id="IPR004099">
    <property type="entry name" value="Pyr_nucl-diS_OxRdtase_dimer"/>
</dbReference>
<accession>A0A9P9IHM9</accession>
<dbReference type="PRINTS" id="PR00368">
    <property type="entry name" value="FADPNR"/>
</dbReference>
<comment type="cofactor">
    <cofactor evidence="6">
        <name>FAD</name>
        <dbReference type="ChEBI" id="CHEBI:57692"/>
    </cofactor>
    <text evidence="6">Binds 1 FAD per subunit.</text>
</comment>
<dbReference type="Gene3D" id="3.30.390.30">
    <property type="match status" value="1"/>
</dbReference>
<keyword evidence="6" id="KW-0547">Nucleotide-binding</keyword>
<dbReference type="GO" id="GO:0050660">
    <property type="term" value="F:flavin adenine dinucleotide binding"/>
    <property type="evidence" value="ECO:0007669"/>
    <property type="project" value="TreeGrafter"/>
</dbReference>
<feature type="active site" description="Proton acceptor" evidence="5">
    <location>
        <position position="491"/>
    </location>
</feature>
<dbReference type="SUPFAM" id="SSF51905">
    <property type="entry name" value="FAD/NAD(P)-binding domain"/>
    <property type="match status" value="1"/>
</dbReference>
<reference evidence="11" key="1">
    <citation type="journal article" date="2021" name="Nat. Commun.">
        <title>Genetic determinants of endophytism in the Arabidopsis root mycobiome.</title>
        <authorList>
            <person name="Mesny F."/>
            <person name="Miyauchi S."/>
            <person name="Thiergart T."/>
            <person name="Pickel B."/>
            <person name="Atanasova L."/>
            <person name="Karlsson M."/>
            <person name="Huettel B."/>
            <person name="Barry K.W."/>
            <person name="Haridas S."/>
            <person name="Chen C."/>
            <person name="Bauer D."/>
            <person name="Andreopoulos W."/>
            <person name="Pangilinan J."/>
            <person name="LaButti K."/>
            <person name="Riley R."/>
            <person name="Lipzen A."/>
            <person name="Clum A."/>
            <person name="Drula E."/>
            <person name="Henrissat B."/>
            <person name="Kohler A."/>
            <person name="Grigoriev I.V."/>
            <person name="Martin F.M."/>
            <person name="Hacquard S."/>
        </authorList>
    </citation>
    <scope>NUCLEOTIDE SEQUENCE</scope>
    <source>
        <strain evidence="11">MPI-CAGE-CH-0243</strain>
    </source>
</reference>
<protein>
    <submittedName>
        <fullName evidence="11">FAD-dependent pyridine nucleotide-disulfide oxidoreductase</fullName>
    </submittedName>
</protein>
<organism evidence="11 12">
    <name type="scientific">Dendryphion nanum</name>
    <dbReference type="NCBI Taxonomy" id="256645"/>
    <lineage>
        <taxon>Eukaryota</taxon>
        <taxon>Fungi</taxon>
        <taxon>Dikarya</taxon>
        <taxon>Ascomycota</taxon>
        <taxon>Pezizomycotina</taxon>
        <taxon>Dothideomycetes</taxon>
        <taxon>Pleosporomycetidae</taxon>
        <taxon>Pleosporales</taxon>
        <taxon>Torulaceae</taxon>
        <taxon>Dendryphion</taxon>
    </lineage>
</organism>
<keyword evidence="3 6" id="KW-0274">FAD</keyword>
<keyword evidence="2" id="KW-0285">Flavoprotein</keyword>
<evidence type="ECO:0000256" key="1">
    <source>
        <dbReference type="ARBA" id="ARBA00007532"/>
    </source>
</evidence>
<dbReference type="PANTHER" id="PTHR43014">
    <property type="entry name" value="MERCURIC REDUCTASE"/>
    <property type="match status" value="1"/>
</dbReference>
<dbReference type="PANTHER" id="PTHR43014:SF2">
    <property type="entry name" value="MERCURIC REDUCTASE"/>
    <property type="match status" value="1"/>
</dbReference>
<feature type="binding site" evidence="6">
    <location>
        <position position="353"/>
    </location>
    <ligand>
        <name>FAD</name>
        <dbReference type="ChEBI" id="CHEBI:57692"/>
    </ligand>
</feature>
<dbReference type="OrthoDB" id="361797at2759"/>
<evidence type="ECO:0000256" key="6">
    <source>
        <dbReference type="PIRSR" id="PIRSR000350-3"/>
    </source>
</evidence>
<dbReference type="Pfam" id="PF02852">
    <property type="entry name" value="Pyr_redox_dim"/>
    <property type="match status" value="1"/>
</dbReference>
<feature type="binding site" evidence="6">
    <location>
        <position position="90"/>
    </location>
    <ligand>
        <name>FAD</name>
        <dbReference type="ChEBI" id="CHEBI:57692"/>
    </ligand>
</feature>
<evidence type="ECO:0000256" key="8">
    <source>
        <dbReference type="SAM" id="MobiDB-lite"/>
    </source>
</evidence>
<comment type="caution">
    <text evidence="11">The sequence shown here is derived from an EMBL/GenBank/DDBJ whole genome shotgun (WGS) entry which is preliminary data.</text>
</comment>
<feature type="disulfide bond" description="Redox-active" evidence="7">
    <location>
        <begin position="81"/>
        <end position="86"/>
    </location>
</feature>
<evidence type="ECO:0000256" key="2">
    <source>
        <dbReference type="ARBA" id="ARBA00022630"/>
    </source>
</evidence>
<keyword evidence="6" id="KW-0520">NAD</keyword>
<feature type="binding site" evidence="6">
    <location>
        <position position="155"/>
    </location>
    <ligand>
        <name>FAD</name>
        <dbReference type="ChEBI" id="CHEBI:57692"/>
    </ligand>
</feature>
<dbReference type="InterPro" id="IPR036188">
    <property type="entry name" value="FAD/NAD-bd_sf"/>
</dbReference>
<dbReference type="SUPFAM" id="SSF55424">
    <property type="entry name" value="FAD/NAD-linked reductases, dimerisation (C-terminal) domain"/>
    <property type="match status" value="1"/>
</dbReference>
<evidence type="ECO:0000256" key="3">
    <source>
        <dbReference type="ARBA" id="ARBA00022827"/>
    </source>
</evidence>
<dbReference type="InterPro" id="IPR016156">
    <property type="entry name" value="FAD/NAD-linked_Rdtase_dimer_sf"/>
</dbReference>
<dbReference type="PIRSF" id="PIRSF000350">
    <property type="entry name" value="Mercury_reductase_MerA"/>
    <property type="match status" value="1"/>
</dbReference>
<evidence type="ECO:0000313" key="12">
    <source>
        <dbReference type="Proteomes" id="UP000700596"/>
    </source>
</evidence>
<feature type="binding site" evidence="6">
    <location>
        <position position="244"/>
    </location>
    <ligand>
        <name>NAD(+)</name>
        <dbReference type="ChEBI" id="CHEBI:57540"/>
    </ligand>
</feature>
<evidence type="ECO:0000256" key="7">
    <source>
        <dbReference type="PIRSR" id="PIRSR000350-4"/>
    </source>
</evidence>
<sequence length="509" mass="54463">MTKSSALDTLLHPFKQLHHQKSPASVQADTTSGSGNTMSGPDHYDTISIGSGEAGKYVCWTRSSAGKKTAVIEHKWLGGSCPNIACLPSKNFIFSADVLHNAQKYASTGLLKIDAATEVDMNLVRERKRGMVKGLIEMHEGVFKNSGAELILGHGKLAGDHTVEIELQDGGKRTLTADNIIICTGSRARIDDTPGLKDAKPLTHIELLELDSIPGHLVILGGGYIGLEFAQAFRRFGAEVSVIERADTILIREDEDVSSALADILKSEGVQFHTATTITAVSGTSGDSVTLTGTSSSQPFTITGTHLLVAGGRLPNTEGTGLQESSIELLASGHIKVNEFLQTNTPHIFAVGDCANSPHFTHIGFDDFRIVSTFLAAKDASKKPTRSTKDRQVPYTLYTNPELAHVGLSEKAAKKANIQYRLAKLPMAAFLRTRTMDATDGFAKALVSTSNDTILGFTALGPRAGELLPVVQLAMAHGLPYTSLSELIITHPTMNEGLLGLFGKVPERK</sequence>
<dbReference type="PRINTS" id="PR00411">
    <property type="entry name" value="PNDRDTASEI"/>
</dbReference>
<dbReference type="InterPro" id="IPR023753">
    <property type="entry name" value="FAD/NAD-binding_dom"/>
</dbReference>
<feature type="binding site" evidence="6">
    <location>
        <begin position="184"/>
        <end position="186"/>
    </location>
    <ligand>
        <name>FAD</name>
        <dbReference type="ChEBI" id="CHEBI:57692"/>
    </ligand>
</feature>
<feature type="binding site" evidence="6">
    <location>
        <position position="312"/>
    </location>
    <ligand>
        <name>NAD(+)</name>
        <dbReference type="ChEBI" id="CHEBI:57540"/>
    </ligand>
</feature>
<evidence type="ECO:0000313" key="11">
    <source>
        <dbReference type="EMBL" id="KAH7122403.1"/>
    </source>
</evidence>
<feature type="region of interest" description="Disordered" evidence="8">
    <location>
        <begin position="18"/>
        <end position="43"/>
    </location>
</feature>
<dbReference type="Proteomes" id="UP000700596">
    <property type="component" value="Unassembled WGS sequence"/>
</dbReference>
<keyword evidence="4" id="KW-0560">Oxidoreductase</keyword>
<evidence type="ECO:0000259" key="9">
    <source>
        <dbReference type="Pfam" id="PF02852"/>
    </source>
</evidence>
<dbReference type="AlphaFoldDB" id="A0A9P9IHM9"/>
<evidence type="ECO:0000259" key="10">
    <source>
        <dbReference type="Pfam" id="PF07992"/>
    </source>
</evidence>
<comment type="similarity">
    <text evidence="1">Belongs to the class-I pyridine nucleotide-disulfide oxidoreductase family.</text>
</comment>
<dbReference type="EMBL" id="JAGMWT010000009">
    <property type="protein sequence ID" value="KAH7122403.1"/>
    <property type="molecule type" value="Genomic_DNA"/>
</dbReference>
<feature type="binding site" evidence="6">
    <location>
        <begin position="221"/>
        <end position="228"/>
    </location>
    <ligand>
        <name>NAD(+)</name>
        <dbReference type="ChEBI" id="CHEBI:57540"/>
    </ligand>
</feature>
<evidence type="ECO:0000256" key="4">
    <source>
        <dbReference type="ARBA" id="ARBA00023002"/>
    </source>
</evidence>
<evidence type="ECO:0000256" key="5">
    <source>
        <dbReference type="PIRSR" id="PIRSR000350-2"/>
    </source>
</evidence>
<dbReference type="InterPro" id="IPR001100">
    <property type="entry name" value="Pyr_nuc-diS_OxRdtase"/>
</dbReference>
<dbReference type="GO" id="GO:0005759">
    <property type="term" value="C:mitochondrial matrix"/>
    <property type="evidence" value="ECO:0007669"/>
    <property type="project" value="UniProtKB-ARBA"/>
</dbReference>
<dbReference type="FunFam" id="3.30.390.30:FF:000001">
    <property type="entry name" value="Dihydrolipoyl dehydrogenase"/>
    <property type="match status" value="1"/>
</dbReference>
<dbReference type="GO" id="GO:0003955">
    <property type="term" value="F:NAD(P)H dehydrogenase (quinone) activity"/>
    <property type="evidence" value="ECO:0007669"/>
    <property type="project" value="TreeGrafter"/>
</dbReference>
<dbReference type="Pfam" id="PF07992">
    <property type="entry name" value="Pyr_redox_2"/>
    <property type="match status" value="1"/>
</dbReference>
<dbReference type="Gene3D" id="3.50.50.60">
    <property type="entry name" value="FAD/NAD(P)-binding domain"/>
    <property type="match status" value="2"/>
</dbReference>
<feature type="domain" description="FAD/NAD(P)-binding" evidence="10">
    <location>
        <begin position="45"/>
        <end position="363"/>
    </location>
</feature>